<sequence length="176" mass="19673">MRRGKDEDDEVEQLLQAAQDEMILKLSVDSHASRSRPDYLDPGLHSRFLALRSKPSQQQQKKKTTEQKRRSISPTKSKDAEETPDDLMLRFAALKSTLPSSSSSSSSVPPSVLRPGEMGDEADELGEDDEVEKLIQWAIDAARLDPSPPSDDDDDDDENRSSDNDDENCSKRNVKT</sequence>
<name>A0ABQ8EJW9_BRANA</name>
<evidence type="ECO:0000313" key="2">
    <source>
        <dbReference type="EMBL" id="KAH0941778.1"/>
    </source>
</evidence>
<dbReference type="Proteomes" id="UP000824890">
    <property type="component" value="Unassembled WGS sequence"/>
</dbReference>
<dbReference type="EMBL" id="JAGKQM010000001">
    <property type="protein sequence ID" value="KAH0941778.1"/>
    <property type="molecule type" value="Genomic_DNA"/>
</dbReference>
<accession>A0ABQ8EJW9</accession>
<protein>
    <submittedName>
        <fullName evidence="2">Uncharacterized protein</fullName>
    </submittedName>
</protein>
<evidence type="ECO:0000256" key="1">
    <source>
        <dbReference type="SAM" id="MobiDB-lite"/>
    </source>
</evidence>
<reference evidence="2 3" key="1">
    <citation type="submission" date="2021-05" db="EMBL/GenBank/DDBJ databases">
        <title>Genome Assembly of Synthetic Allotetraploid Brassica napus Reveals Homoeologous Exchanges between Subgenomes.</title>
        <authorList>
            <person name="Davis J.T."/>
        </authorList>
    </citation>
    <scope>NUCLEOTIDE SEQUENCE [LARGE SCALE GENOMIC DNA]</scope>
    <source>
        <strain evidence="3">cv. Da-Ae</strain>
        <tissue evidence="2">Seedling</tissue>
    </source>
</reference>
<keyword evidence="3" id="KW-1185">Reference proteome</keyword>
<gene>
    <name evidence="2" type="ORF">HID58_001415</name>
</gene>
<evidence type="ECO:0000313" key="3">
    <source>
        <dbReference type="Proteomes" id="UP000824890"/>
    </source>
</evidence>
<feature type="region of interest" description="Disordered" evidence="1">
    <location>
        <begin position="28"/>
        <end position="176"/>
    </location>
</feature>
<proteinExistence type="predicted"/>
<organism evidence="2 3">
    <name type="scientific">Brassica napus</name>
    <name type="common">Rape</name>
    <dbReference type="NCBI Taxonomy" id="3708"/>
    <lineage>
        <taxon>Eukaryota</taxon>
        <taxon>Viridiplantae</taxon>
        <taxon>Streptophyta</taxon>
        <taxon>Embryophyta</taxon>
        <taxon>Tracheophyta</taxon>
        <taxon>Spermatophyta</taxon>
        <taxon>Magnoliopsida</taxon>
        <taxon>eudicotyledons</taxon>
        <taxon>Gunneridae</taxon>
        <taxon>Pentapetalae</taxon>
        <taxon>rosids</taxon>
        <taxon>malvids</taxon>
        <taxon>Brassicales</taxon>
        <taxon>Brassicaceae</taxon>
        <taxon>Brassiceae</taxon>
        <taxon>Brassica</taxon>
    </lineage>
</organism>
<feature type="compositionally biased region" description="Low complexity" evidence="1">
    <location>
        <begin position="99"/>
        <end position="111"/>
    </location>
</feature>
<comment type="caution">
    <text evidence="2">The sequence shown here is derived from an EMBL/GenBank/DDBJ whole genome shotgun (WGS) entry which is preliminary data.</text>
</comment>
<feature type="compositionally biased region" description="Acidic residues" evidence="1">
    <location>
        <begin position="118"/>
        <end position="131"/>
    </location>
</feature>